<dbReference type="PANTHER" id="PTHR43791">
    <property type="entry name" value="PERMEASE-RELATED"/>
    <property type="match status" value="1"/>
</dbReference>
<gene>
    <name evidence="7" type="ORF">CERSUDRAFT_96687</name>
</gene>
<dbReference type="EMBL" id="KB445800">
    <property type="protein sequence ID" value="EMD35572.1"/>
    <property type="molecule type" value="Genomic_DNA"/>
</dbReference>
<evidence type="ECO:0000256" key="1">
    <source>
        <dbReference type="ARBA" id="ARBA00004141"/>
    </source>
</evidence>
<name>M2RAX6_CERS8</name>
<dbReference type="AlphaFoldDB" id="M2RAX6"/>
<evidence type="ECO:0000313" key="8">
    <source>
        <dbReference type="Proteomes" id="UP000016930"/>
    </source>
</evidence>
<keyword evidence="4" id="KW-1133">Transmembrane helix</keyword>
<dbReference type="Proteomes" id="UP000016930">
    <property type="component" value="Unassembled WGS sequence"/>
</dbReference>
<keyword evidence="3" id="KW-0812">Transmembrane</keyword>
<feature type="region of interest" description="Disordered" evidence="6">
    <location>
        <begin position="1"/>
        <end position="22"/>
    </location>
</feature>
<keyword evidence="5" id="KW-0472">Membrane</keyword>
<keyword evidence="2" id="KW-0813">Transport</keyword>
<evidence type="ECO:0000256" key="6">
    <source>
        <dbReference type="SAM" id="MobiDB-lite"/>
    </source>
</evidence>
<dbReference type="PANTHER" id="PTHR43791:SF36">
    <property type="entry name" value="TRANSPORTER, PUTATIVE (AFU_ORTHOLOGUE AFUA_6G08340)-RELATED"/>
    <property type="match status" value="1"/>
</dbReference>
<dbReference type="InterPro" id="IPR036259">
    <property type="entry name" value="MFS_trans_sf"/>
</dbReference>
<evidence type="ECO:0000256" key="5">
    <source>
        <dbReference type="ARBA" id="ARBA00023136"/>
    </source>
</evidence>
<organism evidence="7 8">
    <name type="scientific">Ceriporiopsis subvermispora (strain B)</name>
    <name type="common">White-rot fungus</name>
    <name type="synonym">Gelatoporia subvermispora</name>
    <dbReference type="NCBI Taxonomy" id="914234"/>
    <lineage>
        <taxon>Eukaryota</taxon>
        <taxon>Fungi</taxon>
        <taxon>Dikarya</taxon>
        <taxon>Basidiomycota</taxon>
        <taxon>Agaricomycotina</taxon>
        <taxon>Agaricomycetes</taxon>
        <taxon>Polyporales</taxon>
        <taxon>Gelatoporiaceae</taxon>
        <taxon>Gelatoporia</taxon>
    </lineage>
</organism>
<comment type="subcellular location">
    <subcellularLocation>
        <location evidence="1">Membrane</location>
        <topology evidence="1">Multi-pass membrane protein</topology>
    </subcellularLocation>
</comment>
<dbReference type="STRING" id="914234.M2RAX6"/>
<evidence type="ECO:0000256" key="4">
    <source>
        <dbReference type="ARBA" id="ARBA00022989"/>
    </source>
</evidence>
<proteinExistence type="predicted"/>
<keyword evidence="8" id="KW-1185">Reference proteome</keyword>
<evidence type="ECO:0000256" key="2">
    <source>
        <dbReference type="ARBA" id="ARBA00022448"/>
    </source>
</evidence>
<evidence type="ECO:0000313" key="7">
    <source>
        <dbReference type="EMBL" id="EMD35572.1"/>
    </source>
</evidence>
<sequence length="130" mass="14753">MTLSLADHSPAGSDSVEEEPVAVSRFAETEKVAFEHEEELVSSVPSKLTPEQERRVWRKIDIRIMPIVTVMYLCSFLDRGNVGNAKLQGLTSQLNLTGDRYNIALTMYFIPYCLCEFPANLVLKKFRPSR</sequence>
<reference evidence="7 8" key="1">
    <citation type="journal article" date="2012" name="Proc. Natl. Acad. Sci. U.S.A.">
        <title>Comparative genomics of Ceriporiopsis subvermispora and Phanerochaete chrysosporium provide insight into selective ligninolysis.</title>
        <authorList>
            <person name="Fernandez-Fueyo E."/>
            <person name="Ruiz-Duenas F.J."/>
            <person name="Ferreira P."/>
            <person name="Floudas D."/>
            <person name="Hibbett D.S."/>
            <person name="Canessa P."/>
            <person name="Larrondo L.F."/>
            <person name="James T.Y."/>
            <person name="Seelenfreund D."/>
            <person name="Lobos S."/>
            <person name="Polanco R."/>
            <person name="Tello M."/>
            <person name="Honda Y."/>
            <person name="Watanabe T."/>
            <person name="Watanabe T."/>
            <person name="Ryu J.S."/>
            <person name="Kubicek C.P."/>
            <person name="Schmoll M."/>
            <person name="Gaskell J."/>
            <person name="Hammel K.E."/>
            <person name="St John F.J."/>
            <person name="Vanden Wymelenberg A."/>
            <person name="Sabat G."/>
            <person name="Splinter BonDurant S."/>
            <person name="Syed K."/>
            <person name="Yadav J.S."/>
            <person name="Doddapaneni H."/>
            <person name="Subramanian V."/>
            <person name="Lavin J.L."/>
            <person name="Oguiza J.A."/>
            <person name="Perez G."/>
            <person name="Pisabarro A.G."/>
            <person name="Ramirez L."/>
            <person name="Santoyo F."/>
            <person name="Master E."/>
            <person name="Coutinho P.M."/>
            <person name="Henrissat B."/>
            <person name="Lombard V."/>
            <person name="Magnuson J.K."/>
            <person name="Kuees U."/>
            <person name="Hori C."/>
            <person name="Igarashi K."/>
            <person name="Samejima M."/>
            <person name="Held B.W."/>
            <person name="Barry K.W."/>
            <person name="LaButti K.M."/>
            <person name="Lapidus A."/>
            <person name="Lindquist E.A."/>
            <person name="Lucas S.M."/>
            <person name="Riley R."/>
            <person name="Salamov A.A."/>
            <person name="Hoffmeister D."/>
            <person name="Schwenk D."/>
            <person name="Hadar Y."/>
            <person name="Yarden O."/>
            <person name="de Vries R.P."/>
            <person name="Wiebenga A."/>
            <person name="Stenlid J."/>
            <person name="Eastwood D."/>
            <person name="Grigoriev I.V."/>
            <person name="Berka R.M."/>
            <person name="Blanchette R.A."/>
            <person name="Kersten P."/>
            <person name="Martinez A.T."/>
            <person name="Vicuna R."/>
            <person name="Cullen D."/>
        </authorList>
    </citation>
    <scope>NUCLEOTIDE SEQUENCE [LARGE SCALE GENOMIC DNA]</scope>
    <source>
        <strain evidence="7 8">B</strain>
    </source>
</reference>
<dbReference type="HOGENOM" id="CLU_113836_1_0_1"/>
<evidence type="ECO:0008006" key="9">
    <source>
        <dbReference type="Google" id="ProtNLM"/>
    </source>
</evidence>
<dbReference type="Gene3D" id="1.20.1250.20">
    <property type="entry name" value="MFS general substrate transporter like domains"/>
    <property type="match status" value="1"/>
</dbReference>
<dbReference type="GO" id="GO:0022857">
    <property type="term" value="F:transmembrane transporter activity"/>
    <property type="evidence" value="ECO:0007669"/>
    <property type="project" value="TreeGrafter"/>
</dbReference>
<dbReference type="SUPFAM" id="SSF103473">
    <property type="entry name" value="MFS general substrate transporter"/>
    <property type="match status" value="1"/>
</dbReference>
<dbReference type="OrthoDB" id="2802108at2759"/>
<evidence type="ECO:0000256" key="3">
    <source>
        <dbReference type="ARBA" id="ARBA00022692"/>
    </source>
</evidence>
<protein>
    <recommendedName>
        <fullName evidence="9">Major facilitator superfamily (MFS) profile domain-containing protein</fullName>
    </recommendedName>
</protein>
<accession>M2RAX6</accession>
<dbReference type="GO" id="GO:0016020">
    <property type="term" value="C:membrane"/>
    <property type="evidence" value="ECO:0007669"/>
    <property type="project" value="UniProtKB-SubCell"/>
</dbReference>